<sequence length="55" mass="6326">MRGSGLSPEASFRLVKFVADEFVTPLSPVSNANYFGYKYNQLWPGWRILFVVEIQ</sequence>
<dbReference type="AlphaFoldDB" id="A0A7H5AAL5"/>
<comment type="caution">
    <text evidence="1">The sequence shown here is derived from an EMBL/GenBank/DDBJ whole genome shotgun (WGS) entry which is preliminary data.</text>
</comment>
<evidence type="ECO:0000313" key="2">
    <source>
        <dbReference type="Proteomes" id="UP000020202"/>
    </source>
</evidence>
<proteinExistence type="predicted"/>
<reference evidence="1 2" key="1">
    <citation type="submission" date="2014-01" db="EMBL/GenBank/DDBJ databases">
        <title>The Genome Sequence of Klebsiella oxytoca MGH 27.</title>
        <authorList>
            <consortium name="The Broad Institute Genomics Platform"/>
            <consortium name="The Broad Institute Genome Sequencing Center for Infectious Disease"/>
            <person name="Murphy C."/>
            <person name="Cosimi L."/>
            <person name="Cerqueira G."/>
            <person name="Feldgarden M."/>
            <person name="Earl A."/>
            <person name="Hung D."/>
            <person name="Onderdonk A.B."/>
            <person name="Ferraro M.J."/>
            <person name="Hooper D."/>
            <person name="Dekker J."/>
            <person name="O'Brien T."/>
            <person name="Huang S."/>
            <person name="Quan V."/>
            <person name="Ernst C."/>
            <person name="Delaney M."/>
            <person name="DuBois A."/>
            <person name="Kim D.S."/>
            <person name="Young S.K."/>
            <person name="Zeng Q."/>
            <person name="Gargeya S."/>
            <person name="Fitzgerald M."/>
            <person name="Abouelleil A."/>
            <person name="Alvarado L."/>
            <person name="Berlin A.M."/>
            <person name="Chapman S.B."/>
            <person name="Gainer-Dewar J."/>
            <person name="Goldberg J."/>
            <person name="Gnerre S."/>
            <person name="Griggs A."/>
            <person name="Gujja S."/>
            <person name="Hansen M."/>
            <person name="Howarth C."/>
            <person name="Imamovic A."/>
            <person name="Ireland A."/>
            <person name="Larimer J."/>
            <person name="McCowan C."/>
            <person name="Murphy C."/>
            <person name="Pearson M."/>
            <person name="Poon T.W."/>
            <person name="Priest M."/>
            <person name="Roberts A."/>
            <person name="Saif S."/>
            <person name="Shea T."/>
            <person name="Sykes S."/>
            <person name="Wortman J."/>
            <person name="Nusbaum C."/>
            <person name="Birren B."/>
        </authorList>
    </citation>
    <scope>NUCLEOTIDE SEQUENCE [LARGE SCALE GENOMIC DNA]</scope>
    <source>
        <strain evidence="1 2">MGH 27</strain>
    </source>
</reference>
<dbReference type="Proteomes" id="UP000020202">
    <property type="component" value="Unassembled WGS sequence"/>
</dbReference>
<dbReference type="EMBL" id="JCNZ01000008">
    <property type="protein sequence ID" value="EWF90018.1"/>
    <property type="molecule type" value="Genomic_DNA"/>
</dbReference>
<evidence type="ECO:0000313" key="1">
    <source>
        <dbReference type="EMBL" id="EWF90018.1"/>
    </source>
</evidence>
<gene>
    <name evidence="1" type="ORF">L373_02524</name>
</gene>
<accession>A0A7H5AAL5</accession>
<organism evidence="1 2">
    <name type="scientific">Klebsiella michiganensis</name>
    <dbReference type="NCBI Taxonomy" id="1134687"/>
    <lineage>
        <taxon>Bacteria</taxon>
        <taxon>Pseudomonadati</taxon>
        <taxon>Pseudomonadota</taxon>
        <taxon>Gammaproteobacteria</taxon>
        <taxon>Enterobacterales</taxon>
        <taxon>Enterobacteriaceae</taxon>
        <taxon>Klebsiella/Raoultella group</taxon>
        <taxon>Klebsiella</taxon>
    </lineage>
</organism>
<protein>
    <submittedName>
        <fullName evidence="1">Uncharacterized protein</fullName>
    </submittedName>
</protein>
<name>A0A7H5AAL5_9ENTR</name>